<protein>
    <submittedName>
        <fullName evidence="1">Uncharacterized protein</fullName>
    </submittedName>
</protein>
<organism evidence="1 2">
    <name type="scientific">Streblomastix strix</name>
    <dbReference type="NCBI Taxonomy" id="222440"/>
    <lineage>
        <taxon>Eukaryota</taxon>
        <taxon>Metamonada</taxon>
        <taxon>Preaxostyla</taxon>
        <taxon>Oxymonadida</taxon>
        <taxon>Streblomastigidae</taxon>
        <taxon>Streblomastix</taxon>
    </lineage>
</organism>
<evidence type="ECO:0000313" key="2">
    <source>
        <dbReference type="Proteomes" id="UP000324800"/>
    </source>
</evidence>
<name>A0A5J4R326_9EUKA</name>
<reference evidence="1 2" key="1">
    <citation type="submission" date="2019-03" db="EMBL/GenBank/DDBJ databases">
        <title>Single cell metagenomics reveals metabolic interactions within the superorganism composed of flagellate Streblomastix strix and complex community of Bacteroidetes bacteria on its surface.</title>
        <authorList>
            <person name="Treitli S.C."/>
            <person name="Kolisko M."/>
            <person name="Husnik F."/>
            <person name="Keeling P."/>
            <person name="Hampl V."/>
        </authorList>
    </citation>
    <scope>NUCLEOTIDE SEQUENCE [LARGE SCALE GENOMIC DNA]</scope>
    <source>
        <strain evidence="1">ST1C</strain>
    </source>
</reference>
<dbReference type="Proteomes" id="UP000324800">
    <property type="component" value="Unassembled WGS sequence"/>
</dbReference>
<comment type="caution">
    <text evidence="1">The sequence shown here is derived from an EMBL/GenBank/DDBJ whole genome shotgun (WGS) entry which is preliminary data.</text>
</comment>
<dbReference type="EMBL" id="SNRW01043491">
    <property type="protein sequence ID" value="KAA6327720.1"/>
    <property type="molecule type" value="Genomic_DNA"/>
</dbReference>
<gene>
    <name evidence="1" type="ORF">EZS28_053794</name>
</gene>
<sequence>MSMFAQFQQHCEEMFEVMLEEEMLMMQIV</sequence>
<evidence type="ECO:0000313" key="1">
    <source>
        <dbReference type="EMBL" id="KAA6327720.1"/>
    </source>
</evidence>
<proteinExistence type="predicted"/>
<accession>A0A5J4R326</accession>
<dbReference type="AlphaFoldDB" id="A0A5J4R326"/>